<dbReference type="GO" id="GO:0005778">
    <property type="term" value="C:peroxisomal membrane"/>
    <property type="evidence" value="ECO:0007669"/>
    <property type="project" value="UniProtKB-SubCell"/>
</dbReference>
<dbReference type="Proteomes" id="UP000520535">
    <property type="component" value="Unassembled WGS sequence"/>
</dbReference>
<keyword evidence="2 5" id="KW-0472">Membrane</keyword>
<comment type="subcellular location">
    <subcellularLocation>
        <location evidence="4">Peroxisome membrane</location>
    </subcellularLocation>
</comment>
<evidence type="ECO:0000256" key="3">
    <source>
        <dbReference type="ARBA" id="ARBA00023140"/>
    </source>
</evidence>
<gene>
    <name evidence="6" type="primary">Pex11b</name>
    <name evidence="6" type="ORF">BRALEP_R11972</name>
</gene>
<name>A0A7L2W0J4_9AVES</name>
<organism evidence="6 7">
    <name type="scientific">Brachypteracias leptosomus</name>
    <name type="common">short-legged ground-roller</name>
    <dbReference type="NCBI Taxonomy" id="135165"/>
    <lineage>
        <taxon>Eukaryota</taxon>
        <taxon>Metazoa</taxon>
        <taxon>Chordata</taxon>
        <taxon>Craniata</taxon>
        <taxon>Vertebrata</taxon>
        <taxon>Euteleostomi</taxon>
        <taxon>Archelosauria</taxon>
        <taxon>Archosauria</taxon>
        <taxon>Dinosauria</taxon>
        <taxon>Saurischia</taxon>
        <taxon>Theropoda</taxon>
        <taxon>Coelurosauria</taxon>
        <taxon>Aves</taxon>
        <taxon>Neognathae</taxon>
        <taxon>Neoaves</taxon>
        <taxon>Telluraves</taxon>
        <taxon>Coraciimorphae</taxon>
        <taxon>Coraciiformes</taxon>
        <taxon>Brachypteraciidae</taxon>
        <taxon>Brachypteracias</taxon>
    </lineage>
</organism>
<protein>
    <submittedName>
        <fullName evidence="6">PX11B protein</fullName>
    </submittedName>
</protein>
<keyword evidence="5" id="KW-0812">Transmembrane</keyword>
<feature type="transmembrane region" description="Helical" evidence="5">
    <location>
        <begin position="131"/>
        <end position="152"/>
    </location>
</feature>
<reference evidence="6 7" key="1">
    <citation type="submission" date="2019-09" db="EMBL/GenBank/DDBJ databases">
        <title>Bird 10,000 Genomes (B10K) Project - Family phase.</title>
        <authorList>
            <person name="Zhang G."/>
        </authorList>
    </citation>
    <scope>NUCLEOTIDE SEQUENCE [LARGE SCALE GENOMIC DNA]</scope>
    <source>
        <strain evidence="6">B10K-DU-012-52</strain>
    </source>
</reference>
<feature type="non-terminal residue" evidence="6">
    <location>
        <position position="1"/>
    </location>
</feature>
<keyword evidence="1" id="KW-0962">Peroxisome biogenesis</keyword>
<dbReference type="OrthoDB" id="411017at2759"/>
<evidence type="ECO:0000256" key="4">
    <source>
        <dbReference type="ARBA" id="ARBA00046271"/>
    </source>
</evidence>
<evidence type="ECO:0000313" key="7">
    <source>
        <dbReference type="Proteomes" id="UP000520535"/>
    </source>
</evidence>
<proteinExistence type="predicted"/>
<evidence type="ECO:0000313" key="6">
    <source>
        <dbReference type="EMBL" id="NXS63428.1"/>
    </source>
</evidence>
<accession>A0A7L2W0J4</accession>
<evidence type="ECO:0000256" key="5">
    <source>
        <dbReference type="SAM" id="Phobius"/>
    </source>
</evidence>
<dbReference type="GO" id="GO:0016559">
    <property type="term" value="P:peroxisome fission"/>
    <property type="evidence" value="ECO:0007669"/>
    <property type="project" value="InterPro"/>
</dbReference>
<keyword evidence="7" id="KW-1185">Reference proteome</keyword>
<dbReference type="PANTHER" id="PTHR12652:SF7">
    <property type="entry name" value="PEROXISOMAL MEMBRANE PROTEIN 11B"/>
    <property type="match status" value="1"/>
</dbReference>
<keyword evidence="5" id="KW-1133">Transmembrane helix</keyword>
<evidence type="ECO:0000256" key="1">
    <source>
        <dbReference type="ARBA" id="ARBA00022593"/>
    </source>
</evidence>
<dbReference type="InterPro" id="IPR008733">
    <property type="entry name" value="PEX11"/>
</dbReference>
<dbReference type="AlphaFoldDB" id="A0A7L2W0J4"/>
<dbReference type="EMBL" id="VYZX01031818">
    <property type="protein sequence ID" value="NXS63428.1"/>
    <property type="molecule type" value="Genomic_DNA"/>
</dbReference>
<dbReference type="Pfam" id="PF05648">
    <property type="entry name" value="PEX11"/>
    <property type="match status" value="1"/>
</dbReference>
<dbReference type="PANTHER" id="PTHR12652">
    <property type="entry name" value="PEROXISOMAL BIOGENESIS FACTOR 11"/>
    <property type="match status" value="1"/>
</dbReference>
<comment type="caution">
    <text evidence="6">The sequence shown here is derived from an EMBL/GenBank/DDBJ whole genome shotgun (WGS) entry which is preliminary data.</text>
</comment>
<keyword evidence="3" id="KW-0576">Peroxisome</keyword>
<evidence type="ECO:0000256" key="2">
    <source>
        <dbReference type="ARBA" id="ARBA00023136"/>
    </source>
</evidence>
<feature type="non-terminal residue" evidence="6">
    <location>
        <position position="156"/>
    </location>
</feature>
<sequence length="156" mass="17611">LNRAMYFACDNVLWAGKTGLVPAVDQEKWSQRSFRYYLFALVVSLSRDLYELRVLLEHEGSGRRAKGPENGRQPQGDSGLQQLGLKLQLQLQLLLRVLRNNPPLLLDLLKNACDLFIPLDKLGLYRTNPGFVGLCGLTSSILSILTILHPWLKLKP</sequence>